<accession>A0ABS6F7G2</accession>
<comment type="function">
    <text evidence="3">Catalyzes the reversible phosphorolytic breakdown of the N-glycosidic bond in the beta-(deoxy)ribonucleoside molecules, with the formation of the corresponding free purine bases and pentose-1-phosphate.</text>
</comment>
<feature type="active site" description="Proton donor" evidence="3">
    <location>
        <position position="204"/>
    </location>
</feature>
<dbReference type="HAMAP" id="MF_01627">
    <property type="entry name" value="Pur_nucleosid_phosp"/>
    <property type="match status" value="1"/>
</dbReference>
<comment type="caution">
    <text evidence="5">The sequence shown here is derived from an EMBL/GenBank/DDBJ whole genome shotgun (WGS) entry which is preliminary data.</text>
</comment>
<dbReference type="EMBL" id="JAHLQN010000001">
    <property type="protein sequence ID" value="MBU5626205.1"/>
    <property type="molecule type" value="Genomic_DNA"/>
</dbReference>
<dbReference type="PANTHER" id="PTHR43691">
    <property type="entry name" value="URIDINE PHOSPHORYLASE"/>
    <property type="match status" value="1"/>
</dbReference>
<dbReference type="InterPro" id="IPR004402">
    <property type="entry name" value="DeoD-type"/>
</dbReference>
<feature type="domain" description="Nucleoside phosphorylase" evidence="4">
    <location>
        <begin position="16"/>
        <end position="231"/>
    </location>
</feature>
<comment type="subunit">
    <text evidence="3">Homohexamer; trimer of homodimers.</text>
</comment>
<dbReference type="NCBIfam" id="TIGR00107">
    <property type="entry name" value="deoD"/>
    <property type="match status" value="1"/>
</dbReference>
<keyword evidence="1 3" id="KW-0328">Glycosyltransferase</keyword>
<evidence type="ECO:0000256" key="3">
    <source>
        <dbReference type="HAMAP-Rule" id="MF_01627"/>
    </source>
</evidence>
<dbReference type="InterPro" id="IPR000845">
    <property type="entry name" value="Nucleoside_phosphorylase_d"/>
</dbReference>
<feature type="binding site" description="in other chain" evidence="3">
    <location>
        <begin position="179"/>
        <end position="181"/>
    </location>
    <ligand>
        <name>a purine D-ribonucleoside</name>
        <dbReference type="ChEBI" id="CHEBI:142355"/>
        <note>ligand shared between dimeric partners</note>
    </ligand>
</feature>
<proteinExistence type="inferred from homology"/>
<feature type="binding site" evidence="3">
    <location>
        <position position="5"/>
    </location>
    <ligand>
        <name>a purine D-ribonucleoside</name>
        <dbReference type="ChEBI" id="CHEBI:142355"/>
        <note>ligand shared between dimeric partners</note>
    </ligand>
</feature>
<keyword evidence="6" id="KW-1185">Reference proteome</keyword>
<dbReference type="PANTHER" id="PTHR43691:SF11">
    <property type="entry name" value="FI09636P-RELATED"/>
    <property type="match status" value="1"/>
</dbReference>
<keyword evidence="2 3" id="KW-0808">Transferase</keyword>
<comment type="catalytic activity">
    <reaction evidence="3">
        <text>a purine 2'-deoxy-D-ribonucleoside + phosphate = a purine nucleobase + 2-deoxy-alpha-D-ribose 1-phosphate</text>
        <dbReference type="Rhea" id="RHEA:36431"/>
        <dbReference type="ChEBI" id="CHEBI:26386"/>
        <dbReference type="ChEBI" id="CHEBI:43474"/>
        <dbReference type="ChEBI" id="CHEBI:57259"/>
        <dbReference type="ChEBI" id="CHEBI:142361"/>
        <dbReference type="EC" id="2.4.2.1"/>
    </reaction>
</comment>
<dbReference type="RefSeq" id="WP_216631718.1">
    <property type="nucleotide sequence ID" value="NZ_JAHLQN010000001.1"/>
</dbReference>
<evidence type="ECO:0000313" key="5">
    <source>
        <dbReference type="EMBL" id="MBU5626205.1"/>
    </source>
</evidence>
<dbReference type="Pfam" id="PF01048">
    <property type="entry name" value="PNP_UDP_1"/>
    <property type="match status" value="1"/>
</dbReference>
<protein>
    <recommendedName>
        <fullName evidence="3">Purine nucleoside phosphorylase DeoD-type</fullName>
        <shortName evidence="3">PNP</shortName>
        <ecNumber evidence="3">2.4.2.1</ecNumber>
    </recommendedName>
</protein>
<sequence>MSTAHNSAEKGQFAKTVLMPGDPLRAQFIAETFLKDAVLVNNVRGIHGYTGTYEGVPVSVMASGMGTPSIGIYSHELFHFYDVDNIIRIGSAGAMSPDLKLMDVVAAQGACTNSNYVSQFRMPGTFAPIASFELLETAVAAAREMGVRMPVGNVLSSDVFYDASNSTMDWAKMGVLCAEMEAAGLYCNAAQAHKRALALLTISDSLITGEELSSEDRQTGFTQMMRIALRVAVEMASRD</sequence>
<organism evidence="5 6">
    <name type="scientific">Dysosmobacter acutus</name>
    <dbReference type="NCBI Taxonomy" id="2841504"/>
    <lineage>
        <taxon>Bacteria</taxon>
        <taxon>Bacillati</taxon>
        <taxon>Bacillota</taxon>
        <taxon>Clostridia</taxon>
        <taxon>Eubacteriales</taxon>
        <taxon>Oscillospiraceae</taxon>
        <taxon>Dysosmobacter</taxon>
    </lineage>
</organism>
<feature type="binding site" evidence="3">
    <location>
        <position position="44"/>
    </location>
    <ligand>
        <name>phosphate</name>
        <dbReference type="ChEBI" id="CHEBI:43474"/>
        <note>ligand shared between dimeric partners</note>
    </ligand>
</feature>
<feature type="binding site" description="in other chain" evidence="3">
    <location>
        <position position="21"/>
    </location>
    <ligand>
        <name>phosphate</name>
        <dbReference type="ChEBI" id="CHEBI:43474"/>
        <note>ligand shared between dimeric partners</note>
    </ligand>
</feature>
<dbReference type="Proteomes" id="UP000787672">
    <property type="component" value="Unassembled WGS sequence"/>
</dbReference>
<feature type="site" description="Important for catalytic activity" evidence="3">
    <location>
        <position position="217"/>
    </location>
</feature>
<dbReference type="GO" id="GO:0004731">
    <property type="term" value="F:purine-nucleoside phosphorylase activity"/>
    <property type="evidence" value="ECO:0007669"/>
    <property type="project" value="UniProtKB-EC"/>
</dbReference>
<comment type="catalytic activity">
    <reaction evidence="3">
        <text>a purine D-ribonucleoside + phosphate = a purine nucleobase + alpha-D-ribose 1-phosphate</text>
        <dbReference type="Rhea" id="RHEA:19805"/>
        <dbReference type="ChEBI" id="CHEBI:26386"/>
        <dbReference type="ChEBI" id="CHEBI:43474"/>
        <dbReference type="ChEBI" id="CHEBI:57720"/>
        <dbReference type="ChEBI" id="CHEBI:142355"/>
        <dbReference type="EC" id="2.4.2.1"/>
    </reaction>
</comment>
<feature type="binding site" description="in other chain" evidence="3">
    <location>
        <position position="25"/>
    </location>
    <ligand>
        <name>phosphate</name>
        <dbReference type="ChEBI" id="CHEBI:43474"/>
        <note>ligand shared between dimeric partners</note>
    </ligand>
</feature>
<evidence type="ECO:0000256" key="1">
    <source>
        <dbReference type="ARBA" id="ARBA00022676"/>
    </source>
</evidence>
<dbReference type="EC" id="2.4.2.1" evidence="3"/>
<evidence type="ECO:0000256" key="2">
    <source>
        <dbReference type="ARBA" id="ARBA00022679"/>
    </source>
</evidence>
<dbReference type="CDD" id="cd09006">
    <property type="entry name" value="PNP_EcPNPI-like"/>
    <property type="match status" value="1"/>
</dbReference>
<evidence type="ECO:0000259" key="4">
    <source>
        <dbReference type="Pfam" id="PF01048"/>
    </source>
</evidence>
<reference evidence="5 6" key="1">
    <citation type="submission" date="2021-06" db="EMBL/GenBank/DDBJ databases">
        <authorList>
            <person name="Sun Q."/>
            <person name="Li D."/>
        </authorList>
    </citation>
    <scope>NUCLEOTIDE SEQUENCE [LARGE SCALE GENOMIC DNA]</scope>
    <source>
        <strain evidence="5 6">MSJ-2</strain>
    </source>
</reference>
<dbReference type="NCBIfam" id="NF004489">
    <property type="entry name" value="PRK05819.1"/>
    <property type="match status" value="1"/>
</dbReference>
<evidence type="ECO:0000313" key="6">
    <source>
        <dbReference type="Proteomes" id="UP000787672"/>
    </source>
</evidence>
<comment type="similarity">
    <text evidence="3">Belongs to the PNP/UDP phosphorylase family.</text>
</comment>
<feature type="binding site" description="in other chain" evidence="3">
    <location>
        <begin position="203"/>
        <end position="204"/>
    </location>
    <ligand>
        <name>a purine D-ribonucleoside</name>
        <dbReference type="ChEBI" id="CHEBI:142355"/>
        <note>ligand shared between dimeric partners</note>
    </ligand>
</feature>
<gene>
    <name evidence="3 5" type="primary">deoD</name>
    <name evidence="5" type="ORF">KQI82_04620</name>
</gene>
<name>A0ABS6F7G2_9FIRM</name>
<feature type="binding site" description="in other chain" evidence="3">
    <location>
        <begin position="88"/>
        <end position="91"/>
    </location>
    <ligand>
        <name>phosphate</name>
        <dbReference type="ChEBI" id="CHEBI:43474"/>
        <note>ligand shared between dimeric partners</note>
    </ligand>
</feature>